<organism evidence="1 2">
    <name type="scientific">Campylobacter hominis (strain ATCC BAA-381 / DSM 21671 / CCUG 45161 / LMG 19568 / NCTC 13146 / CH001A)</name>
    <dbReference type="NCBI Taxonomy" id="360107"/>
    <lineage>
        <taxon>Bacteria</taxon>
        <taxon>Pseudomonadati</taxon>
        <taxon>Campylobacterota</taxon>
        <taxon>Epsilonproteobacteria</taxon>
        <taxon>Campylobacterales</taxon>
        <taxon>Campylobacteraceae</taxon>
        <taxon>Campylobacter</taxon>
    </lineage>
</organism>
<dbReference type="AlphaFoldDB" id="A7I3M0"/>
<dbReference type="RefSeq" id="WP_012109416.1">
    <property type="nucleotide sequence ID" value="NC_009714.1"/>
</dbReference>
<protein>
    <submittedName>
        <fullName evidence="1">Uncharacterized protein</fullName>
    </submittedName>
</protein>
<dbReference type="Proteomes" id="UP000002407">
    <property type="component" value="Chromosome"/>
</dbReference>
<dbReference type="eggNOG" id="ENOG50319KD">
    <property type="taxonomic scope" value="Bacteria"/>
</dbReference>
<dbReference type="STRING" id="360107.CHAB381_1581"/>
<keyword evidence="2" id="KW-1185">Reference proteome</keyword>
<evidence type="ECO:0000313" key="2">
    <source>
        <dbReference type="Proteomes" id="UP000002407"/>
    </source>
</evidence>
<proteinExistence type="predicted"/>
<reference evidence="2" key="1">
    <citation type="submission" date="2007-07" db="EMBL/GenBank/DDBJ databases">
        <title>Complete genome sequence of Campylobacter hominis ATCC BAA-381, a commensal isolated from the human gastrointestinal tract.</title>
        <authorList>
            <person name="Fouts D.E."/>
            <person name="Mongodin E.F."/>
            <person name="Puiu D."/>
            <person name="Sebastian Y."/>
            <person name="Miller W.G."/>
            <person name="Mandrell R.E."/>
            <person name="Nelson K.E."/>
        </authorList>
    </citation>
    <scope>NUCLEOTIDE SEQUENCE [LARGE SCALE GENOMIC DNA]</scope>
    <source>
        <strain evidence="2">ATCC BAA-381 / LMG 19568 / NCTC 13146 / CH001A</strain>
    </source>
</reference>
<sequence>MLKQKINGLMPLTIAASGSSADMTALQAVLAGEVESYESKGNGGTAMPTIPNPLNRKSFIVGAKTPTGRISCYLNIPHVKVSAHYNEIIAGIVGTFDAGYDSTVKAGYCTMKFDA</sequence>
<evidence type="ECO:0000313" key="1">
    <source>
        <dbReference type="EMBL" id="ABS51462.1"/>
    </source>
</evidence>
<name>A7I3M0_CAMHC</name>
<gene>
    <name evidence="1" type="ordered locus">CHAB381_1581</name>
</gene>
<dbReference type="OrthoDB" id="5361343at2"/>
<dbReference type="HOGENOM" id="CLU_2104494_0_0_7"/>
<accession>A7I3M0</accession>
<dbReference type="EMBL" id="CP000776">
    <property type="protein sequence ID" value="ABS51462.1"/>
    <property type="molecule type" value="Genomic_DNA"/>
</dbReference>
<dbReference type="KEGG" id="cha:CHAB381_1581"/>